<gene>
    <name evidence="2" type="ORF">M5G11_26355</name>
</gene>
<protein>
    <submittedName>
        <fullName evidence="2">Uncharacterized protein</fullName>
    </submittedName>
</protein>
<keyword evidence="3" id="KW-1185">Reference proteome</keyword>
<accession>A0ABT5P0R7</accession>
<reference evidence="2 3" key="1">
    <citation type="submission" date="2022-05" db="EMBL/GenBank/DDBJ databases">
        <title>Novel Pseudomonas spp. Isolated from a Rainbow Trout Aquaculture Facility.</title>
        <authorList>
            <person name="Testerman T."/>
            <person name="Graf J."/>
        </authorList>
    </citation>
    <scope>NUCLEOTIDE SEQUENCE [LARGE SCALE GENOMIC DNA]</scope>
    <source>
        <strain evidence="2 3">ID681</strain>
    </source>
</reference>
<feature type="compositionally biased region" description="Acidic residues" evidence="1">
    <location>
        <begin position="524"/>
        <end position="548"/>
    </location>
</feature>
<proteinExistence type="predicted"/>
<dbReference type="Proteomes" id="UP001148203">
    <property type="component" value="Unassembled WGS sequence"/>
</dbReference>
<feature type="compositionally biased region" description="Basic and acidic residues" evidence="1">
    <location>
        <begin position="359"/>
        <end position="373"/>
    </location>
</feature>
<dbReference type="RefSeq" id="WP_273913950.1">
    <property type="nucleotide sequence ID" value="NZ_JAMDGX010000121.1"/>
</dbReference>
<organism evidence="2 3">
    <name type="scientific">Pseudomonas fontis</name>
    <dbReference type="NCBI Taxonomy" id="2942633"/>
    <lineage>
        <taxon>Bacteria</taxon>
        <taxon>Pseudomonadati</taxon>
        <taxon>Pseudomonadota</taxon>
        <taxon>Gammaproteobacteria</taxon>
        <taxon>Pseudomonadales</taxon>
        <taxon>Pseudomonadaceae</taxon>
        <taxon>Pseudomonas</taxon>
    </lineage>
</organism>
<sequence>MDINKTVKLSNASGVSIVVLNAYNSSTNVANNSPQQGYLQDLDILPLASGKTLNDDATTTATLDGTYVDSKGQTKPTYIYNLLVSKTDSLFPVMAVGESLNFNTMAYPDIAITSAAASNMQKALSFCTNIMTAPSSKMSVAFQATLNDAFSTGTVADGEAKVASFFNQYDMFKGLDFVSYVAVSTWLRGFAYLWGMNDKGQPGMTYYVYSAAAAGKTGTTSEGTITFVRSTSAPSPADPKDRQSAYTITLTSSSGSKTALTFDNGQLIDATGAVALNCSFGYKGTFTGKDTDTTAITIFSGTMVNKQVMVVPMAPESGWDKFWTSLSFQKLLGYFMEAMGLWMAVDFLKQKLAGKNEKLENDKANENQGKEPTDDQVADAKQSGESIGDQAQKADQSAADRVSPDDKVDVPANDADFASTVTEVRASGASAFNQVATDKASGAIDSAAEQISDLAEIEMTESLQEAEGNLLDAKESLSEGNISAANESIGEVNTALPEIVEDMGTAVNEELKAQVEEAVQVQEEATDISEEANENSEDTGNGDEEPFEDTTIPEI</sequence>
<evidence type="ECO:0000313" key="3">
    <source>
        <dbReference type="Proteomes" id="UP001148203"/>
    </source>
</evidence>
<evidence type="ECO:0000256" key="1">
    <source>
        <dbReference type="SAM" id="MobiDB-lite"/>
    </source>
</evidence>
<comment type="caution">
    <text evidence="2">The sequence shown here is derived from an EMBL/GenBank/DDBJ whole genome shotgun (WGS) entry which is preliminary data.</text>
</comment>
<feature type="region of interest" description="Disordered" evidence="1">
    <location>
        <begin position="359"/>
        <end position="412"/>
    </location>
</feature>
<dbReference type="EMBL" id="JAMDGY010000121">
    <property type="protein sequence ID" value="MDD0994046.1"/>
    <property type="molecule type" value="Genomic_DNA"/>
</dbReference>
<feature type="compositionally biased region" description="Low complexity" evidence="1">
    <location>
        <begin position="389"/>
        <end position="400"/>
    </location>
</feature>
<name>A0ABT5P0R7_9PSED</name>
<evidence type="ECO:0000313" key="2">
    <source>
        <dbReference type="EMBL" id="MDD0994046.1"/>
    </source>
</evidence>
<feature type="region of interest" description="Disordered" evidence="1">
    <location>
        <begin position="517"/>
        <end position="555"/>
    </location>
</feature>